<proteinExistence type="predicted"/>
<gene>
    <name evidence="1" type="ORF">SCHCODRAFT_107547</name>
</gene>
<evidence type="ECO:0000313" key="2">
    <source>
        <dbReference type="Proteomes" id="UP000007431"/>
    </source>
</evidence>
<evidence type="ECO:0000313" key="1">
    <source>
        <dbReference type="EMBL" id="EFI97554.1"/>
    </source>
</evidence>
<dbReference type="InParanoid" id="D8Q2N2"/>
<accession>D8Q2N2</accession>
<sequence>MTSKVDSEVPKSDVVRERLHELPLPDTQQRNLHDLIDPPVHRLPPEVVSEILLMVVFGNICASVSVFVVRHILSCVCGSWREVTRSTPALWNRVPSQLHSVSLQPHLIDYAKHASENATLSGALPLEIYHQLPADDRLLDELFEALRPEFHRVQTIIIEADFSLLDSYHGIDLPALQKAHLELHGQPARRPLNLLTKAAALSELRLKFPDDDDLYAELPALPCPALPVLTKLALEINATIPLAELLQALRACADSLTEMELQWKRTSQSLLPTIPLVQMNALRRISSSLAAHEILNHIDAPALEHVAIIPVCAFDDGDPFSSLSAFVSRLPSPGKITRLEANASTDNTDSFVECLAKLGGIRQLSMSSTAYEGLLTQGVFSRLTCVAGARPLLPRLTKLYVSFLLPPRENPEAEEALKEMIASRKAPRVCASREVAALESAIVRVW</sequence>
<feature type="non-terminal residue" evidence="1">
    <location>
        <position position="446"/>
    </location>
</feature>
<dbReference type="EMBL" id="GL377305">
    <property type="protein sequence ID" value="EFI97554.1"/>
    <property type="molecule type" value="Genomic_DNA"/>
</dbReference>
<keyword evidence="2" id="KW-1185">Reference proteome</keyword>
<protein>
    <submittedName>
        <fullName evidence="1">Uncharacterized protein</fullName>
    </submittedName>
</protein>
<dbReference type="KEGG" id="scm:SCHCO_02617209"/>
<dbReference type="RefSeq" id="XP_003032457.1">
    <property type="nucleotide sequence ID" value="XM_003032411.1"/>
</dbReference>
<dbReference type="GeneID" id="9592736"/>
<dbReference type="Proteomes" id="UP000007431">
    <property type="component" value="Unassembled WGS sequence"/>
</dbReference>
<organism evidence="2">
    <name type="scientific">Schizophyllum commune (strain H4-8 / FGSC 9210)</name>
    <name type="common">Split gill fungus</name>
    <dbReference type="NCBI Taxonomy" id="578458"/>
    <lineage>
        <taxon>Eukaryota</taxon>
        <taxon>Fungi</taxon>
        <taxon>Dikarya</taxon>
        <taxon>Basidiomycota</taxon>
        <taxon>Agaricomycotina</taxon>
        <taxon>Agaricomycetes</taxon>
        <taxon>Agaricomycetidae</taxon>
        <taxon>Agaricales</taxon>
        <taxon>Schizophyllaceae</taxon>
        <taxon>Schizophyllum</taxon>
    </lineage>
</organism>
<dbReference type="AlphaFoldDB" id="D8Q2N2"/>
<dbReference type="VEuPathDB" id="FungiDB:SCHCODRAFT_02617209"/>
<dbReference type="HOGENOM" id="CLU_018544_13_1_1"/>
<reference evidence="1 2" key="1">
    <citation type="journal article" date="2010" name="Nat. Biotechnol.">
        <title>Genome sequence of the model mushroom Schizophyllum commune.</title>
        <authorList>
            <person name="Ohm R.A."/>
            <person name="de Jong J.F."/>
            <person name="Lugones L.G."/>
            <person name="Aerts A."/>
            <person name="Kothe E."/>
            <person name="Stajich J.E."/>
            <person name="de Vries R.P."/>
            <person name="Record E."/>
            <person name="Levasseur A."/>
            <person name="Baker S.E."/>
            <person name="Bartholomew K.A."/>
            <person name="Coutinho P.M."/>
            <person name="Erdmann S."/>
            <person name="Fowler T.J."/>
            <person name="Gathman A.C."/>
            <person name="Lombard V."/>
            <person name="Henrissat B."/>
            <person name="Knabe N."/>
            <person name="Kuees U."/>
            <person name="Lilly W.W."/>
            <person name="Lindquist E."/>
            <person name="Lucas S."/>
            <person name="Magnuson J.K."/>
            <person name="Piumi F."/>
            <person name="Raudaskoski M."/>
            <person name="Salamov A."/>
            <person name="Schmutz J."/>
            <person name="Schwarze F.W.M.R."/>
            <person name="vanKuyk P.A."/>
            <person name="Horton J.S."/>
            <person name="Grigoriev I.V."/>
            <person name="Woesten H.A.B."/>
        </authorList>
    </citation>
    <scope>NUCLEOTIDE SEQUENCE [LARGE SCALE GENOMIC DNA]</scope>
    <source>
        <strain evidence="2">H4-8 / FGSC 9210</strain>
    </source>
</reference>
<dbReference type="OrthoDB" id="10443744at2759"/>
<name>D8Q2N2_SCHCM</name>